<dbReference type="PANTHER" id="PTHR32114">
    <property type="entry name" value="ABC TRANSPORTER ABCH.3"/>
    <property type="match status" value="1"/>
</dbReference>
<protein>
    <recommendedName>
        <fullName evidence="3">Nuclease SbcCD subunit C</fullName>
    </recommendedName>
</protein>
<dbReference type="Pfam" id="PF13558">
    <property type="entry name" value="SbcC_Walker_B"/>
    <property type="match status" value="1"/>
</dbReference>
<feature type="domain" description="Rad50/SbcC-type AAA" evidence="4">
    <location>
        <begin position="5"/>
        <end position="210"/>
    </location>
</feature>
<evidence type="ECO:0000313" key="6">
    <source>
        <dbReference type="Proteomes" id="UP000297654"/>
    </source>
</evidence>
<dbReference type="Gene3D" id="3.40.50.300">
    <property type="entry name" value="P-loop containing nucleotide triphosphate hydrolases"/>
    <property type="match status" value="2"/>
</dbReference>
<dbReference type="SUPFAM" id="SSF52540">
    <property type="entry name" value="P-loop containing nucleoside triphosphate hydrolases"/>
    <property type="match status" value="1"/>
</dbReference>
<dbReference type="InterPro" id="IPR027417">
    <property type="entry name" value="P-loop_NTPase"/>
</dbReference>
<dbReference type="Proteomes" id="UP000297654">
    <property type="component" value="Unassembled WGS sequence"/>
</dbReference>
<reference evidence="5 6" key="1">
    <citation type="submission" date="2019-03" db="EMBL/GenBank/DDBJ databases">
        <title>Genomics of glacier-inhabiting Cryobacterium strains.</title>
        <authorList>
            <person name="Liu Q."/>
            <person name="Xin Y.-H."/>
        </authorList>
    </citation>
    <scope>NUCLEOTIDE SEQUENCE [LARGE SCALE GENOMIC DNA]</scope>
    <source>
        <strain evidence="5 6">Hh15</strain>
    </source>
</reference>
<dbReference type="OrthoDB" id="9795626at2"/>
<sequence length="1024" mass="109269">MKIKRLRLAGFGPFKNEQIVDFERFDSDGIFLITGKTGAGKSSILDAICFALYDQVPRFTDTEQRLRSDYCEPDDPTFVELDFSLRGRDYRLLRSPKYERAKKNGTGTTSAAPTAVLQLRQGGEWRGIAAKPREVGLELSTILPLKADQFLQVILLAQNRFQYFLLAKTEERRAVLRTLFGTTRFEQLESALITRRKSLDESLAAVQRDVAEHATAAMHQLRLSVLPVEPDLGWFRGALDGLNREVDLAAHDAEAAAATLAEATVQHRAATETQRRQARRALAESTLATLDTRSGEVDDQRDTLRHAARAARVWPHIRASRAATLAWQAALADESLARAAWLSFDVSLRAHGVGAHGGGAIGASANGVSASGAGANGASASDAAAPAGSESALGPIMDALVRRLGALAEVLEEEKRLPALDHEITTLFDLLAGHTDDLKRAQQRLDDLPQQIDFVGVQLAAATVTAAGETDAEEAVHRADAGLAAAEDVVFVLAGLIGANEHLLGRSRDNAAAAIDYEVLVARRIAGQASELAGYLVDGAACAVCGSIEHPAPAAAQEGLVTAADLSTARDQLQEWQQQLADAQETAAALTNRLAQAQALAGQRSVDEFRADRAAAATRLATARTAAGLVEGLRQNQADLRHGLTLAQAAVLAARVSRDSASDTHSVRSGLRDLLAARVGAQRGECDSVTDQVLALQQQLACARALDGAQDLSRQRAAATDAATRQRDGQLEEEGFDDEQTAVAARRDEREIARLETVVRSYDDERAAARAAAAHPELVDLAWEPVDIEPSLRAFDSASSARDAAVSAHGSLTERAGQLTQLVRQVATRFAASADLLNVHSQVRQLADVMQGDEPNTKRMRLETYVLAAQLEEIVVAANLRLRTMTSGRYALEHDDSRVKGGARSGLGLMIRDGFTGRARATHSLSGGETFLASLALALGLAEVVSGQAGGITLDTLFVDEGFGSLDSETLETAMGTLDTLRAGGRTIGLISHVDSMKEQIPATLRISVTDQGHSRIEADSAGA</sequence>
<comment type="caution">
    <text evidence="5">The sequence shown here is derived from an EMBL/GenBank/DDBJ whole genome shotgun (WGS) entry which is preliminary data.</text>
</comment>
<dbReference type="GO" id="GO:0016887">
    <property type="term" value="F:ATP hydrolysis activity"/>
    <property type="evidence" value="ECO:0007669"/>
    <property type="project" value="InterPro"/>
</dbReference>
<dbReference type="RefSeq" id="WP_092110997.1">
    <property type="nucleotide sequence ID" value="NZ_FOCN01000012.1"/>
</dbReference>
<dbReference type="EMBL" id="SOFF01000026">
    <property type="protein sequence ID" value="TFB91115.1"/>
    <property type="molecule type" value="Genomic_DNA"/>
</dbReference>
<dbReference type="AlphaFoldDB" id="A0A1H8ISH4"/>
<comment type="subunit">
    <text evidence="2">Heterodimer of SbcC and SbcD.</text>
</comment>
<dbReference type="InterPro" id="IPR038729">
    <property type="entry name" value="Rad50/SbcC_AAA"/>
</dbReference>
<dbReference type="Pfam" id="PF13476">
    <property type="entry name" value="AAA_23"/>
    <property type="match status" value="1"/>
</dbReference>
<dbReference type="GO" id="GO:0006302">
    <property type="term" value="P:double-strand break repair"/>
    <property type="evidence" value="ECO:0007669"/>
    <property type="project" value="InterPro"/>
</dbReference>
<gene>
    <name evidence="5" type="ORF">E3O10_06835</name>
</gene>
<comment type="similarity">
    <text evidence="1">Belongs to the SMC family. SbcC subfamily.</text>
</comment>
<keyword evidence="6" id="KW-1185">Reference proteome</keyword>
<dbReference type="PANTHER" id="PTHR32114:SF2">
    <property type="entry name" value="ABC TRANSPORTER ABCH.3"/>
    <property type="match status" value="1"/>
</dbReference>
<dbReference type="STRING" id="1424661.SAMN05216281_11228"/>
<organism evidence="5 6">
    <name type="scientific">Cryobacterium luteum</name>
    <dbReference type="NCBI Taxonomy" id="1424661"/>
    <lineage>
        <taxon>Bacteria</taxon>
        <taxon>Bacillati</taxon>
        <taxon>Actinomycetota</taxon>
        <taxon>Actinomycetes</taxon>
        <taxon>Micrococcales</taxon>
        <taxon>Microbacteriaceae</taxon>
        <taxon>Cryobacterium</taxon>
    </lineage>
</organism>
<accession>A0A1H8ISH4</accession>
<name>A0A1H8ISH4_9MICO</name>
<evidence type="ECO:0000259" key="4">
    <source>
        <dbReference type="Pfam" id="PF13476"/>
    </source>
</evidence>
<evidence type="ECO:0000256" key="3">
    <source>
        <dbReference type="ARBA" id="ARBA00013368"/>
    </source>
</evidence>
<proteinExistence type="inferred from homology"/>
<evidence type="ECO:0000256" key="2">
    <source>
        <dbReference type="ARBA" id="ARBA00011322"/>
    </source>
</evidence>
<evidence type="ECO:0000256" key="1">
    <source>
        <dbReference type="ARBA" id="ARBA00006930"/>
    </source>
</evidence>
<evidence type="ECO:0000313" key="5">
    <source>
        <dbReference type="EMBL" id="TFB91115.1"/>
    </source>
</evidence>